<keyword evidence="2" id="KW-0472">Membrane</keyword>
<evidence type="ECO:0000313" key="3">
    <source>
        <dbReference type="EMBL" id="NHN84401.1"/>
    </source>
</evidence>
<name>A0ABX0JM10_9PROT</name>
<gene>
    <name evidence="3" type="ORF">GOB93_07045</name>
</gene>
<feature type="region of interest" description="Disordered" evidence="1">
    <location>
        <begin position="57"/>
        <end position="97"/>
    </location>
</feature>
<protein>
    <submittedName>
        <fullName evidence="3">Uncharacterized protein</fullName>
    </submittedName>
</protein>
<comment type="caution">
    <text evidence="3">The sequence shown here is derived from an EMBL/GenBank/DDBJ whole genome shotgun (WGS) entry which is preliminary data.</text>
</comment>
<sequence length="327" mass="34798">MSSASRLWRRAPLWRLALFSMVFFTTITVFYPAPWLVRVFPPFAKLTHKVDHLLGRDAPAASPAPDEASSGAPGQNGPAPAPGDAAAPSQGNGMAAAPPIESELQDLLPFAGRQLPLPAGIWHPVVTTQDGPHGELTSNVLVRTDRGVVTGVIIANATTASIPADAGDELESHCHDDRSYMRQMLPSTQNTRQCIATFDTVTLSDEAGASPAISLAFRRLRVMGFPMPPVLVVAFWSHAVRAPDNGINFESVITALSPAEPGTAKLSTSLDDWTKAGVGRSPFTSRFIESVNEWIVAWAPTLLQGYEGTLKPASGIRPGAADPAWHG</sequence>
<organism evidence="3 4">
    <name type="scientific">Acetobacter musti</name>
    <dbReference type="NCBI Taxonomy" id="864732"/>
    <lineage>
        <taxon>Bacteria</taxon>
        <taxon>Pseudomonadati</taxon>
        <taxon>Pseudomonadota</taxon>
        <taxon>Alphaproteobacteria</taxon>
        <taxon>Acetobacterales</taxon>
        <taxon>Acetobacteraceae</taxon>
        <taxon>Acetobacter</taxon>
    </lineage>
</organism>
<evidence type="ECO:0000313" key="4">
    <source>
        <dbReference type="Proteomes" id="UP000635278"/>
    </source>
</evidence>
<keyword evidence="2" id="KW-1133">Transmembrane helix</keyword>
<proteinExistence type="predicted"/>
<dbReference type="Proteomes" id="UP000635278">
    <property type="component" value="Unassembled WGS sequence"/>
</dbReference>
<keyword evidence="4" id="KW-1185">Reference proteome</keyword>
<feature type="transmembrane region" description="Helical" evidence="2">
    <location>
        <begin position="12"/>
        <end position="33"/>
    </location>
</feature>
<reference evidence="3 4" key="1">
    <citation type="journal article" date="2020" name="Int. J. Syst. Evol. Microbiol.">
        <title>Novel acetic acid bacteria from cider fermentations: Acetobacter conturbans sp. nov. and Acetobacter fallax sp. nov.</title>
        <authorList>
            <person name="Sombolestani A.S."/>
            <person name="Cleenwerck I."/>
            <person name="Cnockaert M."/>
            <person name="Borremans W."/>
            <person name="Wieme A.D."/>
            <person name="De Vuyst L."/>
            <person name="Vandamme P."/>
        </authorList>
    </citation>
    <scope>NUCLEOTIDE SEQUENCE [LARGE SCALE GENOMIC DNA]</scope>
    <source>
        <strain evidence="3 4">LMG 30640</strain>
    </source>
</reference>
<dbReference type="RefSeq" id="WP_173582798.1">
    <property type="nucleotide sequence ID" value="NZ_WOTB01000007.1"/>
</dbReference>
<feature type="compositionally biased region" description="Low complexity" evidence="1">
    <location>
        <begin position="57"/>
        <end position="91"/>
    </location>
</feature>
<evidence type="ECO:0000256" key="2">
    <source>
        <dbReference type="SAM" id="Phobius"/>
    </source>
</evidence>
<evidence type="ECO:0000256" key="1">
    <source>
        <dbReference type="SAM" id="MobiDB-lite"/>
    </source>
</evidence>
<keyword evidence="2" id="KW-0812">Transmembrane</keyword>
<accession>A0ABX0JM10</accession>
<dbReference type="EMBL" id="WOTB01000007">
    <property type="protein sequence ID" value="NHN84401.1"/>
    <property type="molecule type" value="Genomic_DNA"/>
</dbReference>